<organism evidence="1">
    <name type="scientific">Rhizophora mucronata</name>
    <name type="common">Asiatic mangrove</name>
    <dbReference type="NCBI Taxonomy" id="61149"/>
    <lineage>
        <taxon>Eukaryota</taxon>
        <taxon>Viridiplantae</taxon>
        <taxon>Streptophyta</taxon>
        <taxon>Embryophyta</taxon>
        <taxon>Tracheophyta</taxon>
        <taxon>Spermatophyta</taxon>
        <taxon>Magnoliopsida</taxon>
        <taxon>eudicotyledons</taxon>
        <taxon>Gunneridae</taxon>
        <taxon>Pentapetalae</taxon>
        <taxon>rosids</taxon>
        <taxon>fabids</taxon>
        <taxon>Malpighiales</taxon>
        <taxon>Rhizophoraceae</taxon>
        <taxon>Rhizophora</taxon>
    </lineage>
</organism>
<reference evidence="1" key="1">
    <citation type="submission" date="2018-02" db="EMBL/GenBank/DDBJ databases">
        <title>Rhizophora mucronata_Transcriptome.</title>
        <authorList>
            <person name="Meera S.P."/>
            <person name="Sreeshan A."/>
            <person name="Augustine A."/>
        </authorList>
    </citation>
    <scope>NUCLEOTIDE SEQUENCE</scope>
    <source>
        <tissue evidence="1">Leaf</tissue>
    </source>
</reference>
<name>A0A2P2QUS3_RHIMU</name>
<evidence type="ECO:0000313" key="1">
    <source>
        <dbReference type="EMBL" id="MBX70770.1"/>
    </source>
</evidence>
<dbReference type="AlphaFoldDB" id="A0A2P2QUS3"/>
<proteinExistence type="predicted"/>
<protein>
    <submittedName>
        <fullName evidence="1">Uncharacterized protein</fullName>
    </submittedName>
</protein>
<sequence>MSLAIFGSQIHVDQHMIVLVK</sequence>
<dbReference type="EMBL" id="GGEC01090286">
    <property type="protein sequence ID" value="MBX70770.1"/>
    <property type="molecule type" value="Transcribed_RNA"/>
</dbReference>
<accession>A0A2P2QUS3</accession>